<comment type="subcellular location">
    <subcellularLocation>
        <location evidence="1">Cell membrane</location>
        <topology evidence="1">Multi-pass membrane protein</topology>
    </subcellularLocation>
</comment>
<comment type="similarity">
    <text evidence="2">Belongs to the MgtC/SapB family.</text>
</comment>
<evidence type="ECO:0000256" key="4">
    <source>
        <dbReference type="ARBA" id="ARBA00022692"/>
    </source>
</evidence>
<dbReference type="RefSeq" id="WP_314516258.1">
    <property type="nucleotide sequence ID" value="NZ_JASJOU010000012.1"/>
</dbReference>
<reference evidence="9" key="1">
    <citation type="submission" date="2023-05" db="EMBL/GenBank/DDBJ databases">
        <authorList>
            <person name="Zhang X."/>
        </authorList>
    </citation>
    <scope>NUCLEOTIDE SEQUENCE</scope>
    <source>
        <strain evidence="9">BD1B2-1</strain>
    </source>
</reference>
<name>A0AAE3UHV7_9BACT</name>
<dbReference type="EMBL" id="JASJOU010000012">
    <property type="protein sequence ID" value="MDJ1504706.1"/>
    <property type="molecule type" value="Genomic_DNA"/>
</dbReference>
<evidence type="ECO:0000256" key="1">
    <source>
        <dbReference type="ARBA" id="ARBA00004651"/>
    </source>
</evidence>
<keyword evidence="4 7" id="KW-0812">Transmembrane</keyword>
<dbReference type="InterPro" id="IPR049177">
    <property type="entry name" value="MgtC_SapB_SrpB_YhiD_N"/>
</dbReference>
<organism evidence="9 10">
    <name type="scientific">Xanthocytophaga agilis</name>
    <dbReference type="NCBI Taxonomy" id="3048010"/>
    <lineage>
        <taxon>Bacteria</taxon>
        <taxon>Pseudomonadati</taxon>
        <taxon>Bacteroidota</taxon>
        <taxon>Cytophagia</taxon>
        <taxon>Cytophagales</taxon>
        <taxon>Rhodocytophagaceae</taxon>
        <taxon>Xanthocytophaga</taxon>
    </lineage>
</organism>
<dbReference type="Pfam" id="PF02308">
    <property type="entry name" value="MgtC"/>
    <property type="match status" value="1"/>
</dbReference>
<evidence type="ECO:0000256" key="2">
    <source>
        <dbReference type="ARBA" id="ARBA00009298"/>
    </source>
</evidence>
<dbReference type="AlphaFoldDB" id="A0AAE3UHV7"/>
<accession>A0AAE3UHV7</accession>
<feature type="transmembrane region" description="Helical" evidence="7">
    <location>
        <begin position="35"/>
        <end position="54"/>
    </location>
</feature>
<proteinExistence type="inferred from homology"/>
<feature type="transmembrane region" description="Helical" evidence="7">
    <location>
        <begin position="60"/>
        <end position="78"/>
    </location>
</feature>
<feature type="domain" description="MgtC/SapB/SrpB/YhiD N-terminal" evidence="8">
    <location>
        <begin position="10"/>
        <end position="128"/>
    </location>
</feature>
<protein>
    <submittedName>
        <fullName evidence="9">MgtC/SapB family protein</fullName>
    </submittedName>
</protein>
<keyword evidence="5 7" id="KW-1133">Transmembrane helix</keyword>
<feature type="transmembrane region" description="Helical" evidence="7">
    <location>
        <begin position="6"/>
        <end position="23"/>
    </location>
</feature>
<gene>
    <name evidence="9" type="ORF">QNI22_28855</name>
</gene>
<evidence type="ECO:0000259" key="8">
    <source>
        <dbReference type="Pfam" id="PF02308"/>
    </source>
</evidence>
<keyword evidence="6 7" id="KW-0472">Membrane</keyword>
<evidence type="ECO:0000313" key="9">
    <source>
        <dbReference type="EMBL" id="MDJ1504706.1"/>
    </source>
</evidence>
<feature type="transmembrane region" description="Helical" evidence="7">
    <location>
        <begin position="90"/>
        <end position="107"/>
    </location>
</feature>
<dbReference type="PRINTS" id="PR01837">
    <property type="entry name" value="MGTCSAPBPROT"/>
</dbReference>
<comment type="caution">
    <text evidence="9">The sequence shown here is derived from an EMBL/GenBank/DDBJ whole genome shotgun (WGS) entry which is preliminary data.</text>
</comment>
<keyword evidence="10" id="KW-1185">Reference proteome</keyword>
<sequence>MMHYEDFFKLFIALLAGSLIGAEREYRSKSAGLRTIALICVGATLFTIMSNYLGNDNERIASNIVVGIGFLGAGIIFREENHVRGLTTSATVWVTAALGMCIGGGYYSLATVGVILVLIILFLLVYVQKLIGHKQQIRNYRIVFNQGQGSIKHYEKELKRFDLKIKQSKHNRIGNLVTATWTVTGSEKNHKEFSQEIFDSPEIHEFDF</sequence>
<dbReference type="PANTHER" id="PTHR33778:SF1">
    <property type="entry name" value="MAGNESIUM TRANSPORTER YHID-RELATED"/>
    <property type="match status" value="1"/>
</dbReference>
<evidence type="ECO:0000256" key="5">
    <source>
        <dbReference type="ARBA" id="ARBA00022989"/>
    </source>
</evidence>
<evidence type="ECO:0000256" key="3">
    <source>
        <dbReference type="ARBA" id="ARBA00022475"/>
    </source>
</evidence>
<dbReference type="PANTHER" id="PTHR33778">
    <property type="entry name" value="PROTEIN MGTC"/>
    <property type="match status" value="1"/>
</dbReference>
<dbReference type="Proteomes" id="UP001232063">
    <property type="component" value="Unassembled WGS sequence"/>
</dbReference>
<keyword evidence="3" id="KW-1003">Cell membrane</keyword>
<evidence type="ECO:0000256" key="6">
    <source>
        <dbReference type="ARBA" id="ARBA00023136"/>
    </source>
</evidence>
<evidence type="ECO:0000313" key="10">
    <source>
        <dbReference type="Proteomes" id="UP001232063"/>
    </source>
</evidence>
<evidence type="ECO:0000256" key="7">
    <source>
        <dbReference type="SAM" id="Phobius"/>
    </source>
</evidence>
<dbReference type="GO" id="GO:0005886">
    <property type="term" value="C:plasma membrane"/>
    <property type="evidence" value="ECO:0007669"/>
    <property type="project" value="UniProtKB-SubCell"/>
</dbReference>
<dbReference type="InterPro" id="IPR003416">
    <property type="entry name" value="MgtC/SapB/SrpB/YhiD_fam"/>
</dbReference>